<evidence type="ECO:0008006" key="2">
    <source>
        <dbReference type="Google" id="ProtNLM"/>
    </source>
</evidence>
<protein>
    <recommendedName>
        <fullName evidence="2">Alpha-amylase</fullName>
    </recommendedName>
</protein>
<dbReference type="AlphaFoldDB" id="A0A382VV89"/>
<reference evidence="1" key="1">
    <citation type="submission" date="2018-05" db="EMBL/GenBank/DDBJ databases">
        <authorList>
            <person name="Lanie J.A."/>
            <person name="Ng W.-L."/>
            <person name="Kazmierczak K.M."/>
            <person name="Andrzejewski T.M."/>
            <person name="Davidsen T.M."/>
            <person name="Wayne K.J."/>
            <person name="Tettelin H."/>
            <person name="Glass J.I."/>
            <person name="Rusch D."/>
            <person name="Podicherti R."/>
            <person name="Tsui H.-C.T."/>
            <person name="Winkler M.E."/>
        </authorList>
    </citation>
    <scope>NUCLEOTIDE SEQUENCE</scope>
</reference>
<feature type="non-terminal residue" evidence="1">
    <location>
        <position position="1"/>
    </location>
</feature>
<sequence length="222" mass="24198">QGASGTTRRGTFTTTSSGIGDTKISGIFRISENNMHKMHLNAGISLPTGDTDKRDTILTPNGARNNVVLPYSMQLGSGTFDLRPGITYSGKIDKISWGGQYIGTFRIGDHKGYSLGDIHEATSWLSYQPQPSISVSTRLAYKNEGKIDGIDGRISLPVQTADPDKYGGDTINLYFGLNLAGQKGVLRGHRFTLEVGIPIHQDLNGPQMETDYIITTGWQFAW</sequence>
<proteinExistence type="predicted"/>
<dbReference type="EMBL" id="UINC01154953">
    <property type="protein sequence ID" value="SVD50516.1"/>
    <property type="molecule type" value="Genomic_DNA"/>
</dbReference>
<accession>A0A382VV89</accession>
<name>A0A382VV89_9ZZZZ</name>
<gene>
    <name evidence="1" type="ORF">METZ01_LOCUS403370</name>
</gene>
<organism evidence="1">
    <name type="scientific">marine metagenome</name>
    <dbReference type="NCBI Taxonomy" id="408172"/>
    <lineage>
        <taxon>unclassified sequences</taxon>
        <taxon>metagenomes</taxon>
        <taxon>ecological metagenomes</taxon>
    </lineage>
</organism>
<evidence type="ECO:0000313" key="1">
    <source>
        <dbReference type="EMBL" id="SVD50516.1"/>
    </source>
</evidence>